<dbReference type="AlphaFoldDB" id="A0AAE0PKU3"/>
<evidence type="ECO:0000313" key="2">
    <source>
        <dbReference type="Proteomes" id="UP001281003"/>
    </source>
</evidence>
<proteinExistence type="predicted"/>
<dbReference type="Proteomes" id="UP001281003">
    <property type="component" value="Unassembled WGS sequence"/>
</dbReference>
<reference evidence="1" key="2">
    <citation type="submission" date="2023-07" db="EMBL/GenBank/DDBJ databases">
        <authorList>
            <consortium name="Lawrence Berkeley National Laboratory"/>
            <person name="Haridas S."/>
            <person name="Hensen N."/>
            <person name="Bonometti L."/>
            <person name="Westerberg I."/>
            <person name="Brannstrom I.O."/>
            <person name="Guillou S."/>
            <person name="Cros-Aarteil S."/>
            <person name="Calhoun S."/>
            <person name="Kuo A."/>
            <person name="Mondo S."/>
            <person name="Pangilinan J."/>
            <person name="Riley R."/>
            <person name="LaButti K."/>
            <person name="Andreopoulos B."/>
            <person name="Lipzen A."/>
            <person name="Chen C."/>
            <person name="Yanf M."/>
            <person name="Daum C."/>
            <person name="Ng V."/>
            <person name="Clum A."/>
            <person name="Steindorff A."/>
            <person name="Ohm R."/>
            <person name="Martin F."/>
            <person name="Silar P."/>
            <person name="Natvig D."/>
            <person name="Lalanne C."/>
            <person name="Gautier V."/>
            <person name="Ament-velasquez S.L."/>
            <person name="Kruys A."/>
            <person name="Hutchinson M.I."/>
            <person name="Powell A.J."/>
            <person name="Barry K."/>
            <person name="Miller A.N."/>
            <person name="Grigoriev I.V."/>
            <person name="Debuchy R."/>
            <person name="Gladieux P."/>
            <person name="Thoren M.H."/>
            <person name="Johannesson H."/>
        </authorList>
    </citation>
    <scope>NUCLEOTIDE SEQUENCE</scope>
    <source>
        <strain evidence="1">FGSC 1904</strain>
    </source>
</reference>
<organism evidence="1 2">
    <name type="scientific">Sordaria brevicollis</name>
    <dbReference type="NCBI Taxonomy" id="83679"/>
    <lineage>
        <taxon>Eukaryota</taxon>
        <taxon>Fungi</taxon>
        <taxon>Dikarya</taxon>
        <taxon>Ascomycota</taxon>
        <taxon>Pezizomycotina</taxon>
        <taxon>Sordariomycetes</taxon>
        <taxon>Sordariomycetidae</taxon>
        <taxon>Sordariales</taxon>
        <taxon>Sordariaceae</taxon>
        <taxon>Sordaria</taxon>
    </lineage>
</organism>
<sequence>MMVFQTGRRHANRCHQSWWVGLGLSITFAVRGYSTLEHSSSSNIVLPTYLTVMLTLLEDSPSKAWIKVYAATYQRPSIHMNRAPLSHIILLRSGVETNADEHSCVLFLHGPFLGKIDSPFSVLSLRQLLVQAYIDWSSCHLTFCLYAYPGCSQTHLPPSDNGNGNGCKHMIVGWSRPCFHPRFVSFIDRLVQRSEIGVLLSYMLLAMLGLLDAATHYPHCQCGLSCVYKAWSLPTPSVGFPTPSSTGIANLL</sequence>
<name>A0AAE0PKU3_SORBR</name>
<gene>
    <name evidence="1" type="ORF">B0T20DRAFT_120016</name>
</gene>
<keyword evidence="2" id="KW-1185">Reference proteome</keyword>
<evidence type="ECO:0000313" key="1">
    <source>
        <dbReference type="EMBL" id="KAK3401669.1"/>
    </source>
</evidence>
<comment type="caution">
    <text evidence="1">The sequence shown here is derived from an EMBL/GenBank/DDBJ whole genome shotgun (WGS) entry which is preliminary data.</text>
</comment>
<reference evidence="1" key="1">
    <citation type="journal article" date="2023" name="Mol. Phylogenet. Evol.">
        <title>Genome-scale phylogeny and comparative genomics of the fungal order Sordariales.</title>
        <authorList>
            <person name="Hensen N."/>
            <person name="Bonometti L."/>
            <person name="Westerberg I."/>
            <person name="Brannstrom I.O."/>
            <person name="Guillou S."/>
            <person name="Cros-Aarteil S."/>
            <person name="Calhoun S."/>
            <person name="Haridas S."/>
            <person name="Kuo A."/>
            <person name="Mondo S."/>
            <person name="Pangilinan J."/>
            <person name="Riley R."/>
            <person name="LaButti K."/>
            <person name="Andreopoulos B."/>
            <person name="Lipzen A."/>
            <person name="Chen C."/>
            <person name="Yan M."/>
            <person name="Daum C."/>
            <person name="Ng V."/>
            <person name="Clum A."/>
            <person name="Steindorff A."/>
            <person name="Ohm R.A."/>
            <person name="Martin F."/>
            <person name="Silar P."/>
            <person name="Natvig D.O."/>
            <person name="Lalanne C."/>
            <person name="Gautier V."/>
            <person name="Ament-Velasquez S.L."/>
            <person name="Kruys A."/>
            <person name="Hutchinson M.I."/>
            <person name="Powell A.J."/>
            <person name="Barry K."/>
            <person name="Miller A.N."/>
            <person name="Grigoriev I.V."/>
            <person name="Debuchy R."/>
            <person name="Gladieux P."/>
            <person name="Hiltunen Thoren M."/>
            <person name="Johannesson H."/>
        </authorList>
    </citation>
    <scope>NUCLEOTIDE SEQUENCE</scope>
    <source>
        <strain evidence="1">FGSC 1904</strain>
    </source>
</reference>
<dbReference type="EMBL" id="JAUTDP010000002">
    <property type="protein sequence ID" value="KAK3401669.1"/>
    <property type="molecule type" value="Genomic_DNA"/>
</dbReference>
<accession>A0AAE0PKU3</accession>
<protein>
    <submittedName>
        <fullName evidence="1">Uncharacterized protein</fullName>
    </submittedName>
</protein>